<dbReference type="GO" id="GO:0030313">
    <property type="term" value="C:cell envelope"/>
    <property type="evidence" value="ECO:0007669"/>
    <property type="project" value="UniProtKB-SubCell"/>
</dbReference>
<evidence type="ECO:0000259" key="3">
    <source>
        <dbReference type="Pfam" id="PF25917"/>
    </source>
</evidence>
<dbReference type="InterPro" id="IPR030190">
    <property type="entry name" value="MacA_alpha-hairpin_sf"/>
</dbReference>
<dbReference type="GO" id="GO:0019898">
    <property type="term" value="C:extrinsic component of membrane"/>
    <property type="evidence" value="ECO:0007669"/>
    <property type="project" value="InterPro"/>
</dbReference>
<dbReference type="RefSeq" id="WP_084067521.1">
    <property type="nucleotide sequence ID" value="NZ_FWXY01000005.1"/>
</dbReference>
<dbReference type="InterPro" id="IPR058792">
    <property type="entry name" value="Beta-barrel_RND_2"/>
</dbReference>
<dbReference type="SUPFAM" id="SSF111369">
    <property type="entry name" value="HlyD-like secretion proteins"/>
    <property type="match status" value="2"/>
</dbReference>
<evidence type="ECO:0000313" key="5">
    <source>
        <dbReference type="EMBL" id="SMC59742.1"/>
    </source>
</evidence>
<dbReference type="Pfam" id="PF25917">
    <property type="entry name" value="BSH_RND"/>
    <property type="match status" value="1"/>
</dbReference>
<protein>
    <submittedName>
        <fullName evidence="5">RND family efflux transporter, MFP subunit</fullName>
    </submittedName>
</protein>
<proteinExistence type="inferred from homology"/>
<keyword evidence="6" id="KW-1185">Reference proteome</keyword>
<dbReference type="PANTHER" id="PTHR30469">
    <property type="entry name" value="MULTIDRUG RESISTANCE PROTEIN MDTA"/>
    <property type="match status" value="1"/>
</dbReference>
<dbReference type="STRING" id="1121400.SAMN02746065_10563"/>
<evidence type="ECO:0000313" key="6">
    <source>
        <dbReference type="Proteomes" id="UP000192418"/>
    </source>
</evidence>
<dbReference type="NCBIfam" id="TIGR01730">
    <property type="entry name" value="RND_mfp"/>
    <property type="match status" value="1"/>
</dbReference>
<evidence type="ECO:0000256" key="1">
    <source>
        <dbReference type="ARBA" id="ARBA00009477"/>
    </source>
</evidence>
<name>A0A1W2AGX3_9BACT</name>
<dbReference type="GO" id="GO:0015562">
    <property type="term" value="F:efflux transmembrane transporter activity"/>
    <property type="evidence" value="ECO:0007669"/>
    <property type="project" value="TreeGrafter"/>
</dbReference>
<dbReference type="OrthoDB" id="176710at2"/>
<dbReference type="PANTHER" id="PTHR30469:SF15">
    <property type="entry name" value="HLYD FAMILY OF SECRETION PROTEINS"/>
    <property type="match status" value="1"/>
</dbReference>
<dbReference type="Gene3D" id="6.10.140.1990">
    <property type="match status" value="1"/>
</dbReference>
<evidence type="ECO:0000256" key="2">
    <source>
        <dbReference type="ARBA" id="ARBA00023054"/>
    </source>
</evidence>
<dbReference type="Pfam" id="PF25954">
    <property type="entry name" value="Beta-barrel_RND_2"/>
    <property type="match status" value="1"/>
</dbReference>
<dbReference type="GO" id="GO:1990281">
    <property type="term" value="C:efflux pump complex"/>
    <property type="evidence" value="ECO:0007669"/>
    <property type="project" value="TreeGrafter"/>
</dbReference>
<dbReference type="Gene3D" id="2.40.30.170">
    <property type="match status" value="1"/>
</dbReference>
<dbReference type="Gene3D" id="2.40.420.20">
    <property type="match status" value="1"/>
</dbReference>
<evidence type="ECO:0000259" key="4">
    <source>
        <dbReference type="Pfam" id="PF25954"/>
    </source>
</evidence>
<feature type="domain" description="CusB-like beta-barrel" evidence="4">
    <location>
        <begin position="242"/>
        <end position="312"/>
    </location>
</feature>
<dbReference type="GO" id="GO:1990961">
    <property type="term" value="P:xenobiotic detoxification by transmembrane export across the plasma membrane"/>
    <property type="evidence" value="ECO:0007669"/>
    <property type="project" value="InterPro"/>
</dbReference>
<dbReference type="AlphaFoldDB" id="A0A1W2AGX3"/>
<feature type="domain" description="Multidrug resistance protein MdtA-like barrel-sandwich hybrid" evidence="3">
    <location>
        <begin position="68"/>
        <end position="228"/>
    </location>
</feature>
<dbReference type="Gene3D" id="2.40.50.100">
    <property type="match status" value="1"/>
</dbReference>
<dbReference type="Proteomes" id="UP000192418">
    <property type="component" value="Unassembled WGS sequence"/>
</dbReference>
<keyword evidence="2" id="KW-0175">Coiled coil</keyword>
<dbReference type="InterPro" id="IPR006143">
    <property type="entry name" value="RND_pump_MFP"/>
</dbReference>
<accession>A0A1W2AGX3</accession>
<dbReference type="InterPro" id="IPR058625">
    <property type="entry name" value="MdtA-like_BSH"/>
</dbReference>
<reference evidence="5 6" key="1">
    <citation type="submission" date="2017-04" db="EMBL/GenBank/DDBJ databases">
        <authorList>
            <person name="Afonso C.L."/>
            <person name="Miller P.J."/>
            <person name="Scott M.A."/>
            <person name="Spackman E."/>
            <person name="Goraichik I."/>
            <person name="Dimitrov K.M."/>
            <person name="Suarez D.L."/>
            <person name="Swayne D.E."/>
        </authorList>
    </citation>
    <scope>NUCLEOTIDE SEQUENCE [LARGE SCALE GENOMIC DNA]</scope>
    <source>
        <strain evidence="5 6">DSM 3385</strain>
    </source>
</reference>
<dbReference type="GO" id="GO:1990195">
    <property type="term" value="C:macrolide transmembrane transporter complex"/>
    <property type="evidence" value="ECO:0007669"/>
    <property type="project" value="InterPro"/>
</dbReference>
<dbReference type="PROSITE" id="PS51257">
    <property type="entry name" value="PROKAR_LIPOPROTEIN"/>
    <property type="match status" value="1"/>
</dbReference>
<dbReference type="EMBL" id="FWXY01000005">
    <property type="protein sequence ID" value="SMC59742.1"/>
    <property type="molecule type" value="Genomic_DNA"/>
</dbReference>
<comment type="similarity">
    <text evidence="1">Belongs to the membrane fusion protein (MFP) (TC 8.A.1) family.</text>
</comment>
<organism evidence="5 6">
    <name type="scientific">Desulfocicer vacuolatum DSM 3385</name>
    <dbReference type="NCBI Taxonomy" id="1121400"/>
    <lineage>
        <taxon>Bacteria</taxon>
        <taxon>Pseudomonadati</taxon>
        <taxon>Thermodesulfobacteriota</taxon>
        <taxon>Desulfobacteria</taxon>
        <taxon>Desulfobacterales</taxon>
        <taxon>Desulfobacteraceae</taxon>
        <taxon>Desulfocicer</taxon>
    </lineage>
</organism>
<gene>
    <name evidence="5" type="ORF">SAMN02746065_10563</name>
</gene>
<sequence>MGKKSLLTMCIPLGIICLLMGCNEKIEPGTTEKNAPVTINTAVAVADISNQPFIYEALGTITAQNASTLSGKIMGTVKAVNVKEGDAVVKGDVLVILDERQVAAGLRRSEAGLTEARRAENAAISARNAAQAGADLARATYKRFKKLFQEESATRQEFEEAEARHLQARAALAQAHAMVSAARSRVQQAKAAVSGAGVSKKDATIIAPYNGTVTAKMINVGDLASPGAPLLTLEKTGGFQVEFLLPEHHLQAVQLNQKMAVIVPALVNTPPIIGTIETIAPTADEKSRSFTVKMVLPENAMLRSGMFSRVNIPVGEDGMLLLPESARITQGQLTGYFMVDEQNIARFRLMRTGRHFKDQMEIISGVKPGTRYVVSPPRELKDGMKVEDKS</sequence>